<dbReference type="Gene3D" id="3.30.465.10">
    <property type="match status" value="1"/>
</dbReference>
<dbReference type="CDD" id="cd00207">
    <property type="entry name" value="fer2"/>
    <property type="match status" value="1"/>
</dbReference>
<dbReference type="InterPro" id="IPR036884">
    <property type="entry name" value="2Fe-2S-bd_dom_sf"/>
</dbReference>
<comment type="similarity">
    <text evidence="3">Belongs to the xanthine dehydrogenase family.</text>
</comment>
<dbReference type="Pfam" id="PF02738">
    <property type="entry name" value="MoCoBD_1"/>
    <property type="match status" value="1"/>
</dbReference>
<feature type="binding site" evidence="20">
    <location>
        <position position="884"/>
    </location>
    <ligand>
        <name>Mo-molybdopterin</name>
        <dbReference type="ChEBI" id="CHEBI:71302"/>
    </ligand>
    <ligandPart>
        <name>Mo</name>
        <dbReference type="ChEBI" id="CHEBI:28685"/>
    </ligandPart>
</feature>
<dbReference type="FunFam" id="3.30.465.10:FF:000013">
    <property type="entry name" value="Aldehyde oxidase"/>
    <property type="match status" value="1"/>
</dbReference>
<evidence type="ECO:0000256" key="17">
    <source>
        <dbReference type="ARBA" id="ARBA00072265"/>
    </source>
</evidence>
<dbReference type="Pfam" id="PF03450">
    <property type="entry name" value="CO_deh_flav_C"/>
    <property type="match status" value="1"/>
</dbReference>
<evidence type="ECO:0000256" key="7">
    <source>
        <dbReference type="ARBA" id="ARBA00022714"/>
    </source>
</evidence>
<evidence type="ECO:0000313" key="23">
    <source>
        <dbReference type="Proteomes" id="UP001516400"/>
    </source>
</evidence>
<evidence type="ECO:0000256" key="9">
    <source>
        <dbReference type="ARBA" id="ARBA00022827"/>
    </source>
</evidence>
<dbReference type="EMBL" id="JABFTP020000083">
    <property type="protein sequence ID" value="KAL3275092.1"/>
    <property type="molecule type" value="Genomic_DNA"/>
</dbReference>
<dbReference type="GO" id="GO:0051537">
    <property type="term" value="F:2 iron, 2 sulfur cluster binding"/>
    <property type="evidence" value="ECO:0007669"/>
    <property type="project" value="UniProtKB-KW"/>
</dbReference>
<dbReference type="Pfam" id="PF01315">
    <property type="entry name" value="Ald_Xan_dh_C"/>
    <property type="match status" value="1"/>
</dbReference>
<evidence type="ECO:0000256" key="19">
    <source>
        <dbReference type="PIRSR" id="PIRSR000127-2"/>
    </source>
</evidence>
<dbReference type="InterPro" id="IPR006058">
    <property type="entry name" value="2Fe2S_fd_BS"/>
</dbReference>
<proteinExistence type="inferred from homology"/>
<evidence type="ECO:0000256" key="2">
    <source>
        <dbReference type="ARBA" id="ARBA00004275"/>
    </source>
</evidence>
<keyword evidence="23" id="KW-1185">Reference proteome</keyword>
<feature type="binding site" evidence="20">
    <location>
        <position position="740"/>
    </location>
    <ligand>
        <name>Mo-molybdopterin</name>
        <dbReference type="ChEBI" id="CHEBI:71302"/>
    </ligand>
    <ligandPart>
        <name>Mo</name>
        <dbReference type="ChEBI" id="CHEBI:28685"/>
    </ligandPart>
</feature>
<dbReference type="InterPro" id="IPR016208">
    <property type="entry name" value="Ald_Oxase/xanthine_DH-like"/>
</dbReference>
<dbReference type="InterPro" id="IPR001041">
    <property type="entry name" value="2Fe-2S_ferredoxin-type"/>
</dbReference>
<comment type="caution">
    <text evidence="22">The sequence shown here is derived from an EMBL/GenBank/DDBJ whole genome shotgun (WGS) entry which is preliminary data.</text>
</comment>
<comment type="subcellular location">
    <subcellularLocation>
        <location evidence="2">Peroxisome</location>
    </subcellularLocation>
</comment>
<keyword evidence="6" id="KW-0285">Flavoprotein</keyword>
<feature type="binding site" evidence="20">
    <location>
        <position position="160"/>
    </location>
    <ligand>
        <name>[2Fe-2S] cluster</name>
        <dbReference type="ChEBI" id="CHEBI:190135"/>
        <label>2</label>
    </ligand>
</feature>
<evidence type="ECO:0000256" key="16">
    <source>
        <dbReference type="ARBA" id="ARBA00052415"/>
    </source>
</evidence>
<feature type="binding site" evidence="20">
    <location>
        <position position="158"/>
    </location>
    <ligand>
        <name>[2Fe-2S] cluster</name>
        <dbReference type="ChEBI" id="CHEBI:190135"/>
        <label>2</label>
    </ligand>
</feature>
<dbReference type="InterPro" id="IPR008274">
    <property type="entry name" value="AldOxase/xan_DH_MoCoBD1"/>
</dbReference>
<feature type="binding site" evidence="20">
    <location>
        <position position="66"/>
    </location>
    <ligand>
        <name>[2Fe-2S] cluster</name>
        <dbReference type="ChEBI" id="CHEBI:190135"/>
        <label>1</label>
    </ligand>
</feature>
<keyword evidence="13" id="KW-0520">NAD</keyword>
<dbReference type="SMART" id="SM01092">
    <property type="entry name" value="CO_deh_flav_C"/>
    <property type="match status" value="1"/>
</dbReference>
<gene>
    <name evidence="22" type="ORF">HHI36_019863</name>
</gene>
<evidence type="ECO:0000256" key="6">
    <source>
        <dbReference type="ARBA" id="ARBA00022630"/>
    </source>
</evidence>
<dbReference type="PROSITE" id="PS51387">
    <property type="entry name" value="FAD_PCMH"/>
    <property type="match status" value="1"/>
</dbReference>
<evidence type="ECO:0000313" key="22">
    <source>
        <dbReference type="EMBL" id="KAL3275092.1"/>
    </source>
</evidence>
<name>A0ABD2N903_9CUCU</name>
<dbReference type="Gene3D" id="3.30.365.10">
    <property type="entry name" value="Aldehyde oxidase/xanthine dehydrogenase, molybdopterin binding domain"/>
    <property type="match status" value="4"/>
</dbReference>
<dbReference type="SUPFAM" id="SSF47741">
    <property type="entry name" value="CO dehydrogenase ISP C-domain like"/>
    <property type="match status" value="1"/>
</dbReference>
<feature type="binding site" evidence="20">
    <location>
        <position position="124"/>
    </location>
    <ligand>
        <name>[2Fe-2S] cluster</name>
        <dbReference type="ChEBI" id="CHEBI:190135"/>
        <label>2</label>
    </ligand>
</feature>
<dbReference type="SUPFAM" id="SSF55447">
    <property type="entry name" value="CO dehydrogenase flavoprotein C-terminal domain-like"/>
    <property type="match status" value="1"/>
</dbReference>
<feature type="binding site" evidence="19">
    <location>
        <position position="403"/>
    </location>
    <ligand>
        <name>FAD</name>
        <dbReference type="ChEBI" id="CHEBI:57692"/>
    </ligand>
</feature>
<keyword evidence="12 20" id="KW-0411">Iron-sulfur</keyword>
<comment type="cofactor">
    <cofactor evidence="20">
        <name>[2Fe-2S] cluster</name>
        <dbReference type="ChEBI" id="CHEBI:190135"/>
    </cofactor>
    <text evidence="20">Binds 2 [2Fe-2S] clusters.</text>
</comment>
<evidence type="ECO:0000256" key="5">
    <source>
        <dbReference type="ARBA" id="ARBA00022505"/>
    </source>
</evidence>
<dbReference type="InterPro" id="IPR016166">
    <property type="entry name" value="FAD-bd_PCMH"/>
</dbReference>
<dbReference type="InterPro" id="IPR036683">
    <property type="entry name" value="CO_DH_flav_C_dom_sf"/>
</dbReference>
<keyword evidence="7 20" id="KW-0001">2Fe-2S</keyword>
<dbReference type="Gene3D" id="1.10.150.120">
    <property type="entry name" value="[2Fe-2S]-binding domain"/>
    <property type="match status" value="1"/>
</dbReference>
<reference evidence="22 23" key="1">
    <citation type="journal article" date="2021" name="BMC Biol.">
        <title>Horizontally acquired antibacterial genes associated with adaptive radiation of ladybird beetles.</title>
        <authorList>
            <person name="Li H.S."/>
            <person name="Tang X.F."/>
            <person name="Huang Y.H."/>
            <person name="Xu Z.Y."/>
            <person name="Chen M.L."/>
            <person name="Du X.Y."/>
            <person name="Qiu B.Y."/>
            <person name="Chen P.T."/>
            <person name="Zhang W."/>
            <person name="Slipinski A."/>
            <person name="Escalona H.E."/>
            <person name="Waterhouse R.M."/>
            <person name="Zwick A."/>
            <person name="Pang H."/>
        </authorList>
    </citation>
    <scope>NUCLEOTIDE SEQUENCE [LARGE SCALE GENOMIC DNA]</scope>
    <source>
        <strain evidence="22">SYSU2018</strain>
    </source>
</reference>
<dbReference type="InterPro" id="IPR036856">
    <property type="entry name" value="Ald_Oxase/Xan_DH_a/b_sf"/>
</dbReference>
<feature type="active site" description="Proton acceptor" evidence="18">
    <location>
        <position position="1209"/>
    </location>
</feature>
<dbReference type="InterPro" id="IPR046867">
    <property type="entry name" value="AldOxase/xan_DH_MoCoBD2"/>
</dbReference>
<dbReference type="Gene3D" id="3.30.390.50">
    <property type="entry name" value="CO dehydrogenase flavoprotein, C-terminal domain"/>
    <property type="match status" value="1"/>
</dbReference>
<comment type="subunit">
    <text evidence="4">Homodimer.</text>
</comment>
<keyword evidence="14" id="KW-0576">Peroxisome</keyword>
<dbReference type="FunFam" id="3.30.390.50:FF:000003">
    <property type="entry name" value="Aldehyde oxidase1"/>
    <property type="match status" value="1"/>
</dbReference>
<evidence type="ECO:0000256" key="12">
    <source>
        <dbReference type="ARBA" id="ARBA00023014"/>
    </source>
</evidence>
<dbReference type="SMART" id="SM01008">
    <property type="entry name" value="Ald_Xan_dh_C"/>
    <property type="match status" value="1"/>
</dbReference>
<dbReference type="InterPro" id="IPR036010">
    <property type="entry name" value="2Fe-2S_ferredoxin-like_sf"/>
</dbReference>
<organism evidence="22 23">
    <name type="scientific">Cryptolaemus montrouzieri</name>
    <dbReference type="NCBI Taxonomy" id="559131"/>
    <lineage>
        <taxon>Eukaryota</taxon>
        <taxon>Metazoa</taxon>
        <taxon>Ecdysozoa</taxon>
        <taxon>Arthropoda</taxon>
        <taxon>Hexapoda</taxon>
        <taxon>Insecta</taxon>
        <taxon>Pterygota</taxon>
        <taxon>Neoptera</taxon>
        <taxon>Endopterygota</taxon>
        <taxon>Coleoptera</taxon>
        <taxon>Polyphaga</taxon>
        <taxon>Cucujiformia</taxon>
        <taxon>Coccinelloidea</taxon>
        <taxon>Coccinellidae</taxon>
        <taxon>Scymninae</taxon>
        <taxon>Scymnini</taxon>
        <taxon>Cryptolaemus</taxon>
    </lineage>
</organism>
<feature type="binding site" evidence="20">
    <location>
        <position position="58"/>
    </location>
    <ligand>
        <name>[2Fe-2S] cluster</name>
        <dbReference type="ChEBI" id="CHEBI:190135"/>
        <label>1</label>
    </ligand>
</feature>
<dbReference type="Pfam" id="PF00111">
    <property type="entry name" value="Fer2"/>
    <property type="match status" value="1"/>
</dbReference>
<sequence length="1265" mass="140183">MFRWNWRVAEEELQSDNEIKFHVQGREHIVSIDEIGPETTLNDYLRHKMHLTGTKRMCLEGGCGACVVAVTKSGNDKVIAVNSCLVSILTCHGWNIDTVEGIGGPLSEYHPVQKALANFNGTQCGFCSPGMVMNMYALCKNNRPTMKQVESSFGGNICRCTGYRPILTAFKSLCQDTSSELLGAYPDIEDFVMVKHISPKETCETNFDRKPKLFKLRQGKWLKVVALKDLLSSLAKIGDEPYMLVAGNTAKGVYKLPKADVYIDIIEVAELIGYVLNGDTLTLGANMSLTTTRNLFNQVSEINSKFAYLKTMASHIDLIAHIPVRNIGTLAGNLMLKHLHREFPSDVFLLLETFGATLVIVDTNGTETIKTPAEFLSYDMTKKVIKNIQLSGLSSDYKYDTFKIMPRAQNAHAIVNAGIVFELNDENIVQEARIVIGNINPEFIHATKTENYVKGKALFMNETIQAAFQVLKDELKPEASPPEPSPEFRKQLAIALLYKAILKICPPEKVSDVNKSGGEKLSRPISSGMQDYETNESLYPLTKAIPKIEALAQTSGQAQYIEDMPDLPHQLYGKLVLAKAAANSDVINIDASRAMALNGVVQFITAKDIPGDNNFIPTEFGSGVVEKIFCEKTIQYYHQPVGLLVVSERSVLEEAAELIEVTYSAPKKKPLINIRDIIKAGATDKMIKEKELKPAKIGNDVKHKISGTFDIMGQYHFHMELQCCVAVPTEDGIDLYPSTQWMDLVQSAVSKMLKIPQSKINIIVRRCGGAFGAKISRNSQIACAAALGAWILKRPVNLTLTLKENMELIGKRFPMSADYEVELNDAGVIQHLTSQLYSDHSVGGNESINQELLFAMLLSNYNTDPFDLVYFRTKSDTSANTWTRAPGSAEALCFIESIMDHISYELNMDPLDVRMNNITKQKKLIDYLGDLKEWADIDERKRNIVNFNKENRWKKRGISMVPMAWNYSPAGPITAVVSIYHIDGSVSISHGGIEIGQGINTKAAQVCAYKFNIPLENIRILPSNSMDGANCTTTGGSVTSDAVCYAIDKACDELLLRLKPYRDEDSSQTWLELIQKAFKNFVLLTTNAQYDPNAPGVNPYIIYGSCAAEVEVDVLTGQYQITRVDLIEDTGTSLSPFIDVGQIEGAFVMGLGYYTSENLVYDENGKLLTNNTWTYKPPGAQDIPIDFRVKFPKNNPNPLGVLQSKAVGEPPLCMSVSIPLAIRNALASARTDSNPSTPAYYCFDGPTTVENIFMNSANDYKNYKL</sequence>
<dbReference type="SUPFAM" id="SSF54292">
    <property type="entry name" value="2Fe-2S ferredoxin-like"/>
    <property type="match status" value="1"/>
</dbReference>
<keyword evidence="8 20" id="KW-0479">Metal-binding</keyword>
<evidence type="ECO:0000256" key="18">
    <source>
        <dbReference type="PIRSR" id="PIRSR000127-1"/>
    </source>
</evidence>
<comment type="catalytic activity">
    <reaction evidence="16">
        <text>indole-3-acetaldehyde + O2 + H2O = (indol-3-yl)acetate + H2O2 + H(+)</text>
        <dbReference type="Rhea" id="RHEA:16277"/>
        <dbReference type="ChEBI" id="CHEBI:15377"/>
        <dbReference type="ChEBI" id="CHEBI:15378"/>
        <dbReference type="ChEBI" id="CHEBI:15379"/>
        <dbReference type="ChEBI" id="CHEBI:16240"/>
        <dbReference type="ChEBI" id="CHEBI:18086"/>
        <dbReference type="ChEBI" id="CHEBI:30854"/>
        <dbReference type="EC" id="1.2.3.7"/>
    </reaction>
</comment>
<dbReference type="Pfam" id="PF01799">
    <property type="entry name" value="Fer2_2"/>
    <property type="match status" value="1"/>
</dbReference>
<evidence type="ECO:0000256" key="20">
    <source>
        <dbReference type="PIRSR" id="PIRSR000127-3"/>
    </source>
</evidence>
<dbReference type="GO" id="GO:0005777">
    <property type="term" value="C:peroxisome"/>
    <property type="evidence" value="ECO:0007669"/>
    <property type="project" value="UniProtKB-SubCell"/>
</dbReference>
<dbReference type="InterPro" id="IPR016169">
    <property type="entry name" value="FAD-bd_PCMH_sub2"/>
</dbReference>
<dbReference type="SUPFAM" id="SSF56176">
    <property type="entry name" value="FAD-binding/transporter-associated domain-like"/>
    <property type="match status" value="1"/>
</dbReference>
<evidence type="ECO:0000256" key="11">
    <source>
        <dbReference type="ARBA" id="ARBA00023004"/>
    </source>
</evidence>
<dbReference type="PROSITE" id="PS00197">
    <property type="entry name" value="2FE2S_FER_1"/>
    <property type="match status" value="1"/>
</dbReference>
<dbReference type="FunFam" id="3.30.365.10:FF:000008">
    <property type="entry name" value="Aldehyde oxidase1"/>
    <property type="match status" value="1"/>
</dbReference>
<dbReference type="PIRSF" id="PIRSF000127">
    <property type="entry name" value="Xanthine_DH"/>
    <property type="match status" value="1"/>
</dbReference>
<evidence type="ECO:0000256" key="1">
    <source>
        <dbReference type="ARBA" id="ARBA00001974"/>
    </source>
</evidence>
<feature type="binding site" evidence="20">
    <location>
        <position position="771"/>
    </location>
    <ligand>
        <name>Mo-molybdopterin</name>
        <dbReference type="ChEBI" id="CHEBI:71302"/>
    </ligand>
    <ligandPart>
        <name>Mo</name>
        <dbReference type="ChEBI" id="CHEBI:28685"/>
    </ligandPart>
</feature>
<dbReference type="SUPFAM" id="SSF56003">
    <property type="entry name" value="Molybdenum cofactor-binding domain"/>
    <property type="match status" value="1"/>
</dbReference>
<dbReference type="InterPro" id="IPR000674">
    <property type="entry name" value="Ald_Oxase/Xan_DH_a/b"/>
</dbReference>
<dbReference type="GO" id="GO:0050302">
    <property type="term" value="F:indole-3-acetaldehyde oxidase activity"/>
    <property type="evidence" value="ECO:0007669"/>
    <property type="project" value="UniProtKB-EC"/>
</dbReference>
<evidence type="ECO:0000256" key="10">
    <source>
        <dbReference type="ARBA" id="ARBA00023002"/>
    </source>
</evidence>
<dbReference type="InterPro" id="IPR005107">
    <property type="entry name" value="CO_DH_flav_C"/>
</dbReference>
<keyword evidence="11 20" id="KW-0408">Iron</keyword>
<dbReference type="SUPFAM" id="SSF54665">
    <property type="entry name" value="CO dehydrogenase molybdoprotein N-domain-like"/>
    <property type="match status" value="1"/>
</dbReference>
<dbReference type="AlphaFoldDB" id="A0ABD2N903"/>
<feature type="binding site" evidence="20">
    <location>
        <position position="63"/>
    </location>
    <ligand>
        <name>[2Fe-2S] cluster</name>
        <dbReference type="ChEBI" id="CHEBI:190135"/>
        <label>1</label>
    </ligand>
</feature>
<keyword evidence="5 20" id="KW-0500">Molybdenum</keyword>
<dbReference type="Gene3D" id="3.10.20.30">
    <property type="match status" value="1"/>
</dbReference>
<feature type="binding site" evidence="20">
    <location>
        <position position="127"/>
    </location>
    <ligand>
        <name>[2Fe-2S] cluster</name>
        <dbReference type="ChEBI" id="CHEBI:190135"/>
        <label>2</label>
    </ligand>
</feature>
<comment type="cofactor">
    <cofactor evidence="1 19">
        <name>FAD</name>
        <dbReference type="ChEBI" id="CHEBI:57692"/>
    </cofactor>
</comment>
<dbReference type="InterPro" id="IPR002888">
    <property type="entry name" value="2Fe-2S-bd"/>
</dbReference>
<comment type="cofactor">
    <cofactor evidence="15">
        <name>[2Fe-2S] cluster</name>
        <dbReference type="ChEBI" id="CHEBI:190135"/>
    </cofactor>
</comment>
<feature type="binding site" evidence="20">
    <location>
        <position position="1036"/>
    </location>
    <ligand>
        <name>Mo-molybdopterin</name>
        <dbReference type="ChEBI" id="CHEBI:71302"/>
    </ligand>
    <ligandPart>
        <name>Mo</name>
        <dbReference type="ChEBI" id="CHEBI:28685"/>
    </ligandPart>
</feature>
<protein>
    <recommendedName>
        <fullName evidence="17">Indole-3-acetaldehyde oxidase</fullName>
    </recommendedName>
</protein>
<evidence type="ECO:0000256" key="3">
    <source>
        <dbReference type="ARBA" id="ARBA00006849"/>
    </source>
</evidence>
<feature type="binding site" evidence="20">
    <location>
        <position position="84"/>
    </location>
    <ligand>
        <name>[2Fe-2S] cluster</name>
        <dbReference type="ChEBI" id="CHEBI:190135"/>
        <label>1</label>
    </ligand>
</feature>
<dbReference type="FunFam" id="3.30.365.10:FF:000001">
    <property type="entry name" value="Xanthine dehydrogenase oxidase"/>
    <property type="match status" value="1"/>
</dbReference>
<dbReference type="InterPro" id="IPR036318">
    <property type="entry name" value="FAD-bd_PCMH-like_sf"/>
</dbReference>
<evidence type="ECO:0000256" key="15">
    <source>
        <dbReference type="ARBA" id="ARBA00034078"/>
    </source>
</evidence>
<keyword evidence="10" id="KW-0560">Oxidoreductase</keyword>
<evidence type="ECO:0000256" key="13">
    <source>
        <dbReference type="ARBA" id="ARBA00023027"/>
    </source>
</evidence>
<dbReference type="FunFam" id="3.10.20.30:FF:000012">
    <property type="entry name" value="Xanthine dehydrogenase/oxidase"/>
    <property type="match status" value="1"/>
</dbReference>
<dbReference type="PANTHER" id="PTHR11908:SF132">
    <property type="entry name" value="ALDEHYDE OXIDASE 1-RELATED"/>
    <property type="match status" value="1"/>
</dbReference>
<keyword evidence="9 19" id="KW-0274">FAD</keyword>
<dbReference type="Gene3D" id="3.90.1170.50">
    <property type="entry name" value="Aldehyde oxidase/xanthine dehydrogenase, a/b hammerhead"/>
    <property type="match status" value="1"/>
</dbReference>
<evidence type="ECO:0000256" key="14">
    <source>
        <dbReference type="ARBA" id="ARBA00023140"/>
    </source>
</evidence>
<evidence type="ECO:0000256" key="4">
    <source>
        <dbReference type="ARBA" id="ARBA00011738"/>
    </source>
</evidence>
<evidence type="ECO:0000256" key="8">
    <source>
        <dbReference type="ARBA" id="ARBA00022723"/>
    </source>
</evidence>
<dbReference type="Proteomes" id="UP001516400">
    <property type="component" value="Unassembled WGS sequence"/>
</dbReference>
<dbReference type="InterPro" id="IPR002346">
    <property type="entry name" value="Mopterin_DH_FAD-bd"/>
</dbReference>
<dbReference type="Pfam" id="PF20256">
    <property type="entry name" value="MoCoBD_2"/>
    <property type="match status" value="1"/>
</dbReference>
<dbReference type="Pfam" id="PF00941">
    <property type="entry name" value="FAD_binding_5"/>
    <property type="match status" value="1"/>
</dbReference>
<accession>A0ABD2N903</accession>
<dbReference type="PANTHER" id="PTHR11908">
    <property type="entry name" value="XANTHINE DEHYDROGENASE"/>
    <property type="match status" value="1"/>
</dbReference>
<dbReference type="InterPro" id="IPR012675">
    <property type="entry name" value="Beta-grasp_dom_sf"/>
</dbReference>
<dbReference type="InterPro" id="IPR037165">
    <property type="entry name" value="AldOxase/xan_DH_Mopterin-bd_sf"/>
</dbReference>
<dbReference type="GO" id="GO:0046872">
    <property type="term" value="F:metal ion binding"/>
    <property type="evidence" value="ECO:0007669"/>
    <property type="project" value="UniProtKB-KW"/>
</dbReference>
<evidence type="ECO:0000259" key="21">
    <source>
        <dbReference type="PROSITE" id="PS51387"/>
    </source>
</evidence>
<feature type="domain" description="FAD-binding PCMH-type" evidence="21">
    <location>
        <begin position="214"/>
        <end position="395"/>
    </location>
</feature>
<comment type="cofactor">
    <cofactor evidence="20">
        <name>Mo-molybdopterin</name>
        <dbReference type="ChEBI" id="CHEBI:71302"/>
    </cofactor>
    <text evidence="20">Binds 1 Mo-molybdopterin (Mo-MPT) cofactor per subunit.</text>
</comment>